<evidence type="ECO:0000313" key="2">
    <source>
        <dbReference type="Proteomes" id="UP001600039"/>
    </source>
</evidence>
<dbReference type="InterPro" id="IPR011009">
    <property type="entry name" value="Kinase-like_dom_sf"/>
</dbReference>
<gene>
    <name evidence="1" type="ORF">ACFX5D_05745</name>
</gene>
<protein>
    <recommendedName>
        <fullName evidence="3">Thymidylate kinase</fullName>
    </recommendedName>
</protein>
<evidence type="ECO:0008006" key="3">
    <source>
        <dbReference type="Google" id="ProtNLM"/>
    </source>
</evidence>
<evidence type="ECO:0000313" key="1">
    <source>
        <dbReference type="EMBL" id="MFE3847465.1"/>
    </source>
</evidence>
<name>A0ABW6HKT3_9FLAO</name>
<organism evidence="1 2">
    <name type="scientific">Flavobacterium fructosi</name>
    <dbReference type="NCBI Taxonomy" id="3230416"/>
    <lineage>
        <taxon>Bacteria</taxon>
        <taxon>Pseudomonadati</taxon>
        <taxon>Bacteroidota</taxon>
        <taxon>Flavobacteriia</taxon>
        <taxon>Flavobacteriales</taxon>
        <taxon>Flavobacteriaceae</taxon>
        <taxon>Flavobacterium</taxon>
    </lineage>
</organism>
<dbReference type="InterPro" id="IPR027417">
    <property type="entry name" value="P-loop_NTPase"/>
</dbReference>
<dbReference type="SUPFAM" id="SSF52540">
    <property type="entry name" value="P-loop containing nucleoside triphosphate hydrolases"/>
    <property type="match status" value="1"/>
</dbReference>
<dbReference type="Proteomes" id="UP001600039">
    <property type="component" value="Unassembled WGS sequence"/>
</dbReference>
<sequence>MEKIFVRIGYSLSSTRNNSNDIVFDILFIKNPDGSPRWIWNTNCDKPLFLKFYNIGSFRAWLFATAIKTVFVLKLQKIAFSKKTFFAIQNNNPILDYTKNWALFTGTIGPNNKVILYANNSFYKIATTLNAQELINREHTILEKINSQTNLFIIPKSIQISNEIIQLSNVSENGTRQKEITSSHLNTLLEMSIIKPHTVKLSEWGLLNSLKKDFKNIEDLRIPNNMVRKINSIIQKTNEDEKVTLSLSHGDFTQWNMYERNGKIALYDWELASFERSKGFDYFHFIIQQGVLVDHKSWATIYRDIKRECINDFGKQLFNNDLEKLNEYLKWYLIINCMHYLKIYSDQGKWHVQIDWLLQVWNEALNIFMVDEKSSRELVIMDVFDLLQNQDYAALKFQNQFPEQLSVDSDIDMVIHKKSNQLIVPFLKNHALVSKITTNKKSFMNTVQVFLNDGTLLSLDLIWQLKIKNLEILDAKKIITDSFENIYGVKNVSPIDTARYIVLFYNLNNSEIPDKYLDYELDIQNSNQKLDLILKDHFGKTKKNKQNLLNFIKDHKNNKSISRLKNILNYYADSMKNGLNNKGFIITFSGVDGAGKSTVIENIALRIDKQLRKPVVVLRHRPSILPILSVWSKGKEQAHRDVIEGLPRQGKNKSSLSSFIRFSYYYFDYLFGQFVIYFKYVFRGKVVIYDRYYFDFINDSRRSNIVLPKKFTSFLYRFLLKPKFNFFLFADADVILKRKKELSKATIEKLTADYYGLFESLQSKSKASVYQSINNIDIEVTLNQVIKIVVLSK</sequence>
<accession>A0ABW6HKT3</accession>
<dbReference type="SUPFAM" id="SSF56112">
    <property type="entry name" value="Protein kinase-like (PK-like)"/>
    <property type="match status" value="1"/>
</dbReference>
<keyword evidence="2" id="KW-1185">Reference proteome</keyword>
<dbReference type="RefSeq" id="WP_379857289.1">
    <property type="nucleotide sequence ID" value="NZ_JBHZQA010000003.1"/>
</dbReference>
<dbReference type="Gene3D" id="3.40.50.300">
    <property type="entry name" value="P-loop containing nucleotide triphosphate hydrolases"/>
    <property type="match status" value="1"/>
</dbReference>
<proteinExistence type="predicted"/>
<comment type="caution">
    <text evidence="1">The sequence shown here is derived from an EMBL/GenBank/DDBJ whole genome shotgun (WGS) entry which is preliminary data.</text>
</comment>
<reference evidence="1 2" key="1">
    <citation type="submission" date="2024-06" db="EMBL/GenBank/DDBJ databases">
        <title>Flavobacterium spp. isolated from glacier.</title>
        <authorList>
            <person name="Han D."/>
        </authorList>
    </citation>
    <scope>NUCLEOTIDE SEQUENCE [LARGE SCALE GENOMIC DNA]</scope>
    <source>
        <strain evidence="1 2">LB3P45</strain>
    </source>
</reference>
<dbReference type="EMBL" id="JBHZQA010000003">
    <property type="protein sequence ID" value="MFE3847465.1"/>
    <property type="molecule type" value="Genomic_DNA"/>
</dbReference>